<keyword evidence="5" id="KW-0547">Nucleotide-binding</keyword>
<evidence type="ECO:0000256" key="6">
    <source>
        <dbReference type="ARBA" id="ARBA00022953"/>
    </source>
</evidence>
<evidence type="ECO:0000256" key="2">
    <source>
        <dbReference type="ARBA" id="ARBA00022484"/>
    </source>
</evidence>
<sequence length="610" mass="68893">MKSQAELWRVLAYELASRCHTSAARDWLTVKSRVEHEGVSFLTITLPAFGKAIEESLDRGRICDDLLTSFRKDASGLPRFLGGFLRNMFDEHGVVRQNVDDILTESVFAVRQLCYLYAKLEIPCTPRVELETLESFVNADEETGAWDDNHPKEILADFSRISSILFADVFSDVDRKVYEGDLRPRHGPGATADRLRGNAKWDLAYWPSRLDRVFPYMEWAVSGLGGRDHTLYSSRADRVSFPDEADELPARMYFVPKTRKSPRVIMAEPTSLQYMQQAVARTLMDSLESSDIVAEGMIGFFDQSVNQHLARKGSIDRSLATLDMKEASDRVSLAQALALVPNFPWLREAMEATRSLRAQLVDGRVITLRKFAGMGSALCFPVEAMVFLTGVFMGIERKLIAEGSGRRLTRQDVKSFKGSVRVFGDDIIIPADCVEYVSDVFTRLGWVINTHKSFWTGLFRESCGGDYYAGADVTPIRAKQLLPRSRKDVAELASTVELRNRFYEAGLWSTAGWLDRRLEKILPHFPIVEPTSPALGRRSFLPYKAEKFDQRTFAPRVRAFYLSPRIPESLATGEGMLLKCLLSSSEDPRHLVRSGRPQVVDIKLGWKSPF</sequence>
<evidence type="ECO:0000259" key="10">
    <source>
        <dbReference type="PROSITE" id="PS50522"/>
    </source>
</evidence>
<accession>A0A514D8Q0</accession>
<keyword evidence="4" id="KW-0548">Nucleotidyltransferase</keyword>
<feature type="domain" description="RdRp catalytic" evidence="10">
    <location>
        <begin position="308"/>
        <end position="457"/>
    </location>
</feature>
<comment type="catalytic activity">
    <reaction evidence="8">
        <text>RNA(n) + a ribonucleoside 5'-triphosphate = RNA(n+1) + diphosphate</text>
        <dbReference type="Rhea" id="RHEA:21248"/>
        <dbReference type="Rhea" id="RHEA-COMP:14527"/>
        <dbReference type="Rhea" id="RHEA-COMP:17342"/>
        <dbReference type="ChEBI" id="CHEBI:33019"/>
        <dbReference type="ChEBI" id="CHEBI:61557"/>
        <dbReference type="ChEBI" id="CHEBI:140395"/>
        <dbReference type="EC" id="2.7.7.48"/>
    </reaction>
</comment>
<evidence type="ECO:0000256" key="4">
    <source>
        <dbReference type="ARBA" id="ARBA00022695"/>
    </source>
</evidence>
<dbReference type="GO" id="GO:0003968">
    <property type="term" value="F:RNA-directed RNA polymerase activity"/>
    <property type="evidence" value="ECO:0007669"/>
    <property type="project" value="UniProtKB-KW"/>
</dbReference>
<gene>
    <name evidence="11" type="ORF">H1BulkLitter5844_000002</name>
</gene>
<keyword evidence="9" id="KW-0460">Magnesium</keyword>
<dbReference type="InterPro" id="IPR005093">
    <property type="entry name" value="RNArep_beta"/>
</dbReference>
<keyword evidence="3" id="KW-0808">Transferase</keyword>
<organism evidence="11">
    <name type="scientific">Leviviridae sp</name>
    <dbReference type="NCBI Taxonomy" id="2027243"/>
    <lineage>
        <taxon>Viruses</taxon>
        <taxon>Riboviria</taxon>
        <taxon>Orthornavirae</taxon>
        <taxon>Lenarviricota</taxon>
        <taxon>Leviviricetes</taxon>
        <taxon>Norzivirales</taxon>
        <taxon>Fiersviridae</taxon>
    </lineage>
</organism>
<dbReference type="Pfam" id="PF03431">
    <property type="entry name" value="RNA_replicase_B"/>
    <property type="match status" value="1"/>
</dbReference>
<dbReference type="EC" id="2.7.7.48" evidence="1"/>
<reference evidence="11" key="1">
    <citation type="submission" date="2019-05" db="EMBL/GenBank/DDBJ databases">
        <title>Metatranscriptomic reconstruction reveals RNA viruses with the potential to shape carbon cycling in soil.</title>
        <authorList>
            <person name="Starr E.P."/>
            <person name="Nuccio E."/>
            <person name="Pett-Ridge J."/>
            <person name="Banfield J.F."/>
            <person name="Firestone M.K."/>
        </authorList>
    </citation>
    <scope>NUCLEOTIDE SEQUENCE</scope>
    <source>
        <strain evidence="11">H1_Bulk_Litter_5_scaffold_844</strain>
    </source>
</reference>
<evidence type="ECO:0000256" key="5">
    <source>
        <dbReference type="ARBA" id="ARBA00022741"/>
    </source>
</evidence>
<feature type="binding site" evidence="9">
    <location>
        <position position="426"/>
    </location>
    <ligand>
        <name>Mg(2+)</name>
        <dbReference type="ChEBI" id="CHEBI:18420"/>
        <label>2</label>
    </ligand>
</feature>
<dbReference type="GO" id="GO:0039694">
    <property type="term" value="P:viral RNA genome replication"/>
    <property type="evidence" value="ECO:0007669"/>
    <property type="project" value="InterPro"/>
</dbReference>
<keyword evidence="6" id="KW-0693">Viral RNA replication</keyword>
<comment type="cofactor">
    <cofactor evidence="9">
        <name>Mg(2+)</name>
        <dbReference type="ChEBI" id="CHEBI:18420"/>
    </cofactor>
    <text evidence="9">Binds 2 Mg(2+) per subunit.</text>
</comment>
<keyword evidence="9" id="KW-0479">Metal-binding</keyword>
<protein>
    <recommendedName>
        <fullName evidence="1">RNA-directed RNA polymerase</fullName>
        <ecNumber evidence="1">2.7.7.48</ecNumber>
    </recommendedName>
    <alternativeName>
        <fullName evidence="7">RNA replicase beta chain</fullName>
    </alternativeName>
</protein>
<feature type="binding site" evidence="9">
    <location>
        <position position="425"/>
    </location>
    <ligand>
        <name>Mg(2+)</name>
        <dbReference type="ChEBI" id="CHEBI:18420"/>
        <label>2</label>
    </ligand>
</feature>
<proteinExistence type="predicted"/>
<dbReference type="PROSITE" id="PS50522">
    <property type="entry name" value="RDRP_PHAGE"/>
    <property type="match status" value="1"/>
</dbReference>
<name>A0A514D8Q0_9VIRU</name>
<evidence type="ECO:0000313" key="11">
    <source>
        <dbReference type="EMBL" id="QDH89990.1"/>
    </source>
</evidence>
<dbReference type="InterPro" id="IPR007096">
    <property type="entry name" value="RNA-dir_Rpol_cat_phage"/>
</dbReference>
<evidence type="ECO:0000256" key="3">
    <source>
        <dbReference type="ARBA" id="ARBA00022679"/>
    </source>
</evidence>
<dbReference type="EMBL" id="MN035159">
    <property type="protein sequence ID" value="QDH89990.1"/>
    <property type="molecule type" value="Genomic_RNA"/>
</dbReference>
<evidence type="ECO:0000256" key="8">
    <source>
        <dbReference type="ARBA" id="ARBA00048744"/>
    </source>
</evidence>
<evidence type="ECO:0000256" key="9">
    <source>
        <dbReference type="PIRSR" id="PIRSR605093-1"/>
    </source>
</evidence>
<dbReference type="GO" id="GO:0000166">
    <property type="term" value="F:nucleotide binding"/>
    <property type="evidence" value="ECO:0007669"/>
    <property type="project" value="UniProtKB-KW"/>
</dbReference>
<evidence type="ECO:0000256" key="1">
    <source>
        <dbReference type="ARBA" id="ARBA00012494"/>
    </source>
</evidence>
<dbReference type="GO" id="GO:0046872">
    <property type="term" value="F:metal ion binding"/>
    <property type="evidence" value="ECO:0007669"/>
    <property type="project" value="UniProtKB-KW"/>
</dbReference>
<feature type="binding site" evidence="9">
    <location>
        <position position="323"/>
    </location>
    <ligand>
        <name>Mg(2+)</name>
        <dbReference type="ChEBI" id="CHEBI:18420"/>
        <label>2</label>
    </ligand>
</feature>
<keyword evidence="2 11" id="KW-0696">RNA-directed RNA polymerase</keyword>
<evidence type="ECO:0000256" key="7">
    <source>
        <dbReference type="ARBA" id="ARBA00030248"/>
    </source>
</evidence>